<keyword evidence="3 6" id="KW-0547">Nucleotide-binding</keyword>
<comment type="caution">
    <text evidence="9">The sequence shown here is derived from an EMBL/GenBank/DDBJ whole genome shotgun (WGS) entry which is preliminary data.</text>
</comment>
<dbReference type="InterPro" id="IPR006186">
    <property type="entry name" value="Ser/Thr-sp_prot-phosphatase"/>
</dbReference>
<dbReference type="InterPro" id="IPR008271">
    <property type="entry name" value="Ser/Thr_kinase_AS"/>
</dbReference>
<protein>
    <submittedName>
        <fullName evidence="9">Putative Serine/threonine-protein phosphatase 5</fullName>
    </submittedName>
</protein>
<dbReference type="GO" id="GO:0046872">
    <property type="term" value="F:metal ion binding"/>
    <property type="evidence" value="ECO:0007669"/>
    <property type="project" value="UniProtKB-KW"/>
</dbReference>
<keyword evidence="2" id="KW-0479">Metal-binding</keyword>
<dbReference type="EMBL" id="SNRW01005658">
    <property type="protein sequence ID" value="KAA6384640.1"/>
    <property type="molecule type" value="Genomic_DNA"/>
</dbReference>
<dbReference type="InterPro" id="IPR051134">
    <property type="entry name" value="PPP_phosphatase"/>
</dbReference>
<dbReference type="Proteomes" id="UP000324800">
    <property type="component" value="Unassembled WGS sequence"/>
</dbReference>
<feature type="region of interest" description="Disordered" evidence="7">
    <location>
        <begin position="316"/>
        <end position="417"/>
    </location>
</feature>
<accession>A0A5J4VQ86</accession>
<evidence type="ECO:0000313" key="10">
    <source>
        <dbReference type="Proteomes" id="UP000324800"/>
    </source>
</evidence>
<comment type="cofactor">
    <cofactor evidence="1">
        <name>Mn(2+)</name>
        <dbReference type="ChEBI" id="CHEBI:29035"/>
    </cofactor>
</comment>
<feature type="domain" description="Protein kinase" evidence="8">
    <location>
        <begin position="13"/>
        <end position="265"/>
    </location>
</feature>
<feature type="compositionally biased region" description="Low complexity" evidence="7">
    <location>
        <begin position="356"/>
        <end position="369"/>
    </location>
</feature>
<evidence type="ECO:0000256" key="6">
    <source>
        <dbReference type="PROSITE-ProRule" id="PRU10141"/>
    </source>
</evidence>
<reference evidence="9 10" key="1">
    <citation type="submission" date="2019-03" db="EMBL/GenBank/DDBJ databases">
        <title>Single cell metagenomics reveals metabolic interactions within the superorganism composed of flagellate Streblomastix strix and complex community of Bacteroidetes bacteria on its surface.</title>
        <authorList>
            <person name="Treitli S.C."/>
            <person name="Kolisko M."/>
            <person name="Husnik F."/>
            <person name="Keeling P."/>
            <person name="Hampl V."/>
        </authorList>
    </citation>
    <scope>NUCLEOTIDE SEQUENCE [LARGE SCALE GENOMIC DNA]</scope>
    <source>
        <strain evidence="9">ST1C</strain>
    </source>
</reference>
<gene>
    <name evidence="9" type="ORF">EZS28_019833</name>
</gene>
<evidence type="ECO:0000256" key="5">
    <source>
        <dbReference type="ARBA" id="ARBA00023211"/>
    </source>
</evidence>
<sequence length="731" mass="82027">MEEQKKLLKDRGLEVLRVLGEGAFGRVFQVRNERLGVMAAKIMEESKFEYSEWQAGIQLTRNVQNPFVLRYHEATLNGQNVLILMEYSNMGDLEDVLESKKDIPIPMIRVIMKHILEGLKIMHEKGLIHRDIKEPNILLHSPPGSGRVILKICDFGLVKKQQKGGVPVAMSFGGTPGYFAPELIIAAARGTVAASGKVDIWSAGVILFHLAARDDPFNSVPEMLQPLARPNTIKDDLLWDLLKKMLQVDPNDRISAEQALKHSFFTSKQAMKEISPVGMKIAIASQQAKKHGDRSVTFYDEKPTFTLPLVEMKQFTKKDPEADQQYQQQQQLGQGQGQGRGRHQQKGRSPSPAPGQQHHSNSHSNSPKPKQGHFQRDYHQGNRGGHHQGHQGGHHQGHQGGSPDPMAGQDRFTVPNPMTDDYAKMLIKVITGGHRLTQQQVNSILAQSLPILQALPNIIDVNVPDGKEITVVGDIHGQFFDLQELFRVNRGKPSNFHPYIFTGNYVDFGSFGAETFLILLCFKLAFPQHVHLLRGQHESEVRTKEFGFKNEIEDKYNNATYREFLRVFNALPLCAVINHRAFVVNSGLFSKPNVGLDDIKQINRQVEPESDVGEKLMAQMLYSEPMEEDGVKMKTNSFGCQFGPNVTNEFLNKNNLQLVIRSNTAKSQGHSVQHSGKLTTVFSAPSFVRDSDKGAYLRVLGQNLEIHPYKFSSVQALPAKMYFDPITCRSQ</sequence>
<evidence type="ECO:0000256" key="3">
    <source>
        <dbReference type="ARBA" id="ARBA00022741"/>
    </source>
</evidence>
<dbReference type="GO" id="GO:0005524">
    <property type="term" value="F:ATP binding"/>
    <property type="evidence" value="ECO:0007669"/>
    <property type="project" value="UniProtKB-UniRule"/>
</dbReference>
<organism evidence="9 10">
    <name type="scientific">Streblomastix strix</name>
    <dbReference type="NCBI Taxonomy" id="222440"/>
    <lineage>
        <taxon>Eukaryota</taxon>
        <taxon>Metamonada</taxon>
        <taxon>Preaxostyla</taxon>
        <taxon>Oxymonadida</taxon>
        <taxon>Streblomastigidae</taxon>
        <taxon>Streblomastix</taxon>
    </lineage>
</organism>
<dbReference type="PROSITE" id="PS00107">
    <property type="entry name" value="PROTEIN_KINASE_ATP"/>
    <property type="match status" value="1"/>
</dbReference>
<evidence type="ECO:0000256" key="7">
    <source>
        <dbReference type="SAM" id="MobiDB-lite"/>
    </source>
</evidence>
<name>A0A5J4VQ86_9EUKA</name>
<evidence type="ECO:0000259" key="8">
    <source>
        <dbReference type="PROSITE" id="PS50011"/>
    </source>
</evidence>
<dbReference type="PROSITE" id="PS00108">
    <property type="entry name" value="PROTEIN_KINASE_ST"/>
    <property type="match status" value="1"/>
</dbReference>
<feature type="compositionally biased region" description="Low complexity" evidence="7">
    <location>
        <begin position="324"/>
        <end position="333"/>
    </location>
</feature>
<dbReference type="PRINTS" id="PR00114">
    <property type="entry name" value="STPHPHTASE"/>
</dbReference>
<dbReference type="Gene3D" id="3.60.21.10">
    <property type="match status" value="1"/>
</dbReference>
<dbReference type="PANTHER" id="PTHR45668:SF5">
    <property type="entry name" value="SERINE_THREONINE-PROTEIN PHOSPHATASE 5"/>
    <property type="match status" value="1"/>
</dbReference>
<dbReference type="InterPro" id="IPR017441">
    <property type="entry name" value="Protein_kinase_ATP_BS"/>
</dbReference>
<dbReference type="InterPro" id="IPR000719">
    <property type="entry name" value="Prot_kinase_dom"/>
</dbReference>
<dbReference type="SMART" id="SM00220">
    <property type="entry name" value="S_TKc"/>
    <property type="match status" value="1"/>
</dbReference>
<evidence type="ECO:0000313" key="9">
    <source>
        <dbReference type="EMBL" id="KAA6384640.1"/>
    </source>
</evidence>
<dbReference type="Pfam" id="PF00069">
    <property type="entry name" value="Pkinase"/>
    <property type="match status" value="1"/>
</dbReference>
<dbReference type="GO" id="GO:0016787">
    <property type="term" value="F:hydrolase activity"/>
    <property type="evidence" value="ECO:0007669"/>
    <property type="project" value="InterPro"/>
</dbReference>
<proteinExistence type="predicted"/>
<feature type="compositionally biased region" description="Basic residues" evidence="7">
    <location>
        <begin position="384"/>
        <end position="397"/>
    </location>
</feature>
<dbReference type="PROSITE" id="PS50011">
    <property type="entry name" value="PROTEIN_KINASE_DOM"/>
    <property type="match status" value="1"/>
</dbReference>
<feature type="binding site" evidence="6">
    <location>
        <position position="41"/>
    </location>
    <ligand>
        <name>ATP</name>
        <dbReference type="ChEBI" id="CHEBI:30616"/>
    </ligand>
</feature>
<dbReference type="PANTHER" id="PTHR45668">
    <property type="entry name" value="SERINE/THREONINE-PROTEIN PHOSPHATASE 5-RELATED"/>
    <property type="match status" value="1"/>
</dbReference>
<dbReference type="SUPFAM" id="SSF56300">
    <property type="entry name" value="Metallo-dependent phosphatases"/>
    <property type="match status" value="1"/>
</dbReference>
<dbReference type="CDD" id="cd00180">
    <property type="entry name" value="PKc"/>
    <property type="match status" value="1"/>
</dbReference>
<evidence type="ECO:0000256" key="1">
    <source>
        <dbReference type="ARBA" id="ARBA00001936"/>
    </source>
</evidence>
<dbReference type="Pfam" id="PF00149">
    <property type="entry name" value="Metallophos"/>
    <property type="match status" value="1"/>
</dbReference>
<keyword evidence="4 6" id="KW-0067">ATP-binding</keyword>
<evidence type="ECO:0000256" key="4">
    <source>
        <dbReference type="ARBA" id="ARBA00022840"/>
    </source>
</evidence>
<dbReference type="GO" id="GO:0004672">
    <property type="term" value="F:protein kinase activity"/>
    <property type="evidence" value="ECO:0007669"/>
    <property type="project" value="InterPro"/>
</dbReference>
<dbReference type="AlphaFoldDB" id="A0A5J4VQ86"/>
<dbReference type="InterPro" id="IPR029052">
    <property type="entry name" value="Metallo-depent_PP-like"/>
</dbReference>
<dbReference type="SUPFAM" id="SSF56112">
    <property type="entry name" value="Protein kinase-like (PK-like)"/>
    <property type="match status" value="1"/>
</dbReference>
<keyword evidence="5" id="KW-0464">Manganese</keyword>
<evidence type="ECO:0000256" key="2">
    <source>
        <dbReference type="ARBA" id="ARBA00022723"/>
    </source>
</evidence>
<dbReference type="InterPro" id="IPR004843">
    <property type="entry name" value="Calcineurin-like_PHP"/>
</dbReference>
<dbReference type="InterPro" id="IPR011009">
    <property type="entry name" value="Kinase-like_dom_sf"/>
</dbReference>
<dbReference type="Gene3D" id="1.10.510.10">
    <property type="entry name" value="Transferase(Phosphotransferase) domain 1"/>
    <property type="match status" value="1"/>
</dbReference>
<dbReference type="SMART" id="SM00156">
    <property type="entry name" value="PP2Ac"/>
    <property type="match status" value="1"/>
</dbReference>